<dbReference type="InterPro" id="IPR036397">
    <property type="entry name" value="RNaseH_sf"/>
</dbReference>
<organism evidence="2 3">
    <name type="scientific">Heracleum sosnowskyi</name>
    <dbReference type="NCBI Taxonomy" id="360622"/>
    <lineage>
        <taxon>Eukaryota</taxon>
        <taxon>Viridiplantae</taxon>
        <taxon>Streptophyta</taxon>
        <taxon>Embryophyta</taxon>
        <taxon>Tracheophyta</taxon>
        <taxon>Spermatophyta</taxon>
        <taxon>Magnoliopsida</taxon>
        <taxon>eudicotyledons</taxon>
        <taxon>Gunneridae</taxon>
        <taxon>Pentapetalae</taxon>
        <taxon>asterids</taxon>
        <taxon>campanulids</taxon>
        <taxon>Apiales</taxon>
        <taxon>Apiaceae</taxon>
        <taxon>Apioideae</taxon>
        <taxon>apioid superclade</taxon>
        <taxon>Tordylieae</taxon>
        <taxon>Tordyliinae</taxon>
        <taxon>Heracleum</taxon>
    </lineage>
</organism>
<name>A0AAD8HRL5_9APIA</name>
<gene>
    <name evidence="2" type="ORF">POM88_037695</name>
</gene>
<dbReference type="PANTHER" id="PTHR47723:SF21">
    <property type="entry name" value="POLYNUCLEOTIDYL TRANSFERASE, RIBONUCLEASE H-LIKE SUPERFAMILY PROTEIN"/>
    <property type="match status" value="1"/>
</dbReference>
<evidence type="ECO:0000313" key="2">
    <source>
        <dbReference type="EMBL" id="KAK1371603.1"/>
    </source>
</evidence>
<dbReference type="InterPro" id="IPR053151">
    <property type="entry name" value="RNase_H-like"/>
</dbReference>
<dbReference type="EMBL" id="JAUIZM010000008">
    <property type="protein sequence ID" value="KAK1371603.1"/>
    <property type="molecule type" value="Genomic_DNA"/>
</dbReference>
<reference evidence="2" key="2">
    <citation type="submission" date="2023-05" db="EMBL/GenBank/DDBJ databases">
        <authorList>
            <person name="Schelkunov M.I."/>
        </authorList>
    </citation>
    <scope>NUCLEOTIDE SEQUENCE</scope>
    <source>
        <strain evidence="2">Hsosn_3</strain>
        <tissue evidence="2">Leaf</tissue>
    </source>
</reference>
<dbReference type="GO" id="GO:0004523">
    <property type="term" value="F:RNA-DNA hybrid ribonuclease activity"/>
    <property type="evidence" value="ECO:0007669"/>
    <property type="project" value="InterPro"/>
</dbReference>
<keyword evidence="3" id="KW-1185">Reference proteome</keyword>
<dbReference type="Gene3D" id="3.30.420.10">
    <property type="entry name" value="Ribonuclease H-like superfamily/Ribonuclease H"/>
    <property type="match status" value="1"/>
</dbReference>
<evidence type="ECO:0000313" key="3">
    <source>
        <dbReference type="Proteomes" id="UP001237642"/>
    </source>
</evidence>
<reference evidence="2" key="1">
    <citation type="submission" date="2023-02" db="EMBL/GenBank/DDBJ databases">
        <title>Genome of toxic invasive species Heracleum sosnowskyi carries increased number of genes despite the absence of recent whole-genome duplications.</title>
        <authorList>
            <person name="Schelkunov M."/>
            <person name="Shtratnikova V."/>
            <person name="Makarenko M."/>
            <person name="Klepikova A."/>
            <person name="Omelchenko D."/>
            <person name="Novikova G."/>
            <person name="Obukhova E."/>
            <person name="Bogdanov V."/>
            <person name="Penin A."/>
            <person name="Logacheva M."/>
        </authorList>
    </citation>
    <scope>NUCLEOTIDE SEQUENCE</scope>
    <source>
        <strain evidence="2">Hsosn_3</strain>
        <tissue evidence="2">Leaf</tissue>
    </source>
</reference>
<protein>
    <recommendedName>
        <fullName evidence="1">RNase H type-1 domain-containing protein</fullName>
    </recommendedName>
</protein>
<dbReference type="InterPro" id="IPR044730">
    <property type="entry name" value="RNase_H-like_dom_plant"/>
</dbReference>
<dbReference type="PANTHER" id="PTHR47723">
    <property type="entry name" value="OS05G0353850 PROTEIN"/>
    <property type="match status" value="1"/>
</dbReference>
<sequence length="217" mass="24649">MPNLNVDPNLRVADLIDFENGSWNVDIVRGVFSDDDIGSILSHWLAKLGHHSPWLLTNGSNAEHLWKRLWSLNVPPKLQHFIWRACKGSLSVKERLNNRHIITDSVCQVCGDEGVVIRDVHGHIIAEAVQKLQVKWKAEQAEVAAVRFGLHLARRLGIMNTELKCDALNVVRSINSGIEGYSPVTLLYEDIARMKSEFMFFRCRRVSRADNTLPHLI</sequence>
<comment type="caution">
    <text evidence="2">The sequence shown here is derived from an EMBL/GenBank/DDBJ whole genome shotgun (WGS) entry which is preliminary data.</text>
</comment>
<accession>A0AAD8HRL5</accession>
<feature type="domain" description="RNase H type-1" evidence="1">
    <location>
        <begin position="113"/>
        <end position="212"/>
    </location>
</feature>
<dbReference type="CDD" id="cd06222">
    <property type="entry name" value="RNase_H_like"/>
    <property type="match status" value="1"/>
</dbReference>
<dbReference type="AlphaFoldDB" id="A0AAD8HRL5"/>
<dbReference type="Pfam" id="PF13456">
    <property type="entry name" value="RVT_3"/>
    <property type="match status" value="1"/>
</dbReference>
<proteinExistence type="predicted"/>
<evidence type="ECO:0000259" key="1">
    <source>
        <dbReference type="Pfam" id="PF13456"/>
    </source>
</evidence>
<dbReference type="Proteomes" id="UP001237642">
    <property type="component" value="Unassembled WGS sequence"/>
</dbReference>
<dbReference type="GO" id="GO:0003676">
    <property type="term" value="F:nucleic acid binding"/>
    <property type="evidence" value="ECO:0007669"/>
    <property type="project" value="InterPro"/>
</dbReference>
<dbReference type="InterPro" id="IPR002156">
    <property type="entry name" value="RNaseH_domain"/>
</dbReference>